<accession>A0AAQ3MB45</accession>
<organism evidence="1 2">
    <name type="scientific">Acrodontium crateriforme</name>
    <dbReference type="NCBI Taxonomy" id="150365"/>
    <lineage>
        <taxon>Eukaryota</taxon>
        <taxon>Fungi</taxon>
        <taxon>Dikarya</taxon>
        <taxon>Ascomycota</taxon>
        <taxon>Pezizomycotina</taxon>
        <taxon>Dothideomycetes</taxon>
        <taxon>Dothideomycetidae</taxon>
        <taxon>Mycosphaerellales</taxon>
        <taxon>Teratosphaeriaceae</taxon>
        <taxon>Acrodontium</taxon>
    </lineage>
</organism>
<dbReference type="EMBL" id="CP138592">
    <property type="protein sequence ID" value="WPH04385.1"/>
    <property type="molecule type" value="Genomic_DNA"/>
</dbReference>
<dbReference type="PANTHER" id="PTHR48312:SF1">
    <property type="entry name" value="SULFOTRANSFERASE"/>
    <property type="match status" value="1"/>
</dbReference>
<proteinExistence type="predicted"/>
<evidence type="ECO:0008006" key="3">
    <source>
        <dbReference type="Google" id="ProtNLM"/>
    </source>
</evidence>
<name>A0AAQ3MB45_9PEZI</name>
<dbReference type="Gene3D" id="3.40.50.300">
    <property type="entry name" value="P-loop containing nucleotide triphosphate hydrolases"/>
    <property type="match status" value="1"/>
</dbReference>
<evidence type="ECO:0000313" key="1">
    <source>
        <dbReference type="EMBL" id="WPH04385.1"/>
    </source>
</evidence>
<reference evidence="1 2" key="1">
    <citation type="submission" date="2023-11" db="EMBL/GenBank/DDBJ databases">
        <title>An acidophilic fungus is an integral part of prey digestion in a carnivorous sundew plant.</title>
        <authorList>
            <person name="Tsai I.J."/>
        </authorList>
    </citation>
    <scope>NUCLEOTIDE SEQUENCE [LARGE SCALE GENOMIC DNA]</scope>
    <source>
        <strain evidence="1">169a</strain>
    </source>
</reference>
<dbReference type="SUPFAM" id="SSF52540">
    <property type="entry name" value="P-loop containing nucleoside triphosphate hydrolases"/>
    <property type="match status" value="1"/>
</dbReference>
<evidence type="ECO:0000313" key="2">
    <source>
        <dbReference type="Proteomes" id="UP001303373"/>
    </source>
</evidence>
<gene>
    <name evidence="1" type="ORF">R9X50_00727600</name>
</gene>
<dbReference type="Proteomes" id="UP001303373">
    <property type="component" value="Chromosome 13"/>
</dbReference>
<keyword evidence="2" id="KW-1185">Reference proteome</keyword>
<protein>
    <recommendedName>
        <fullName evidence="3">P-loop containing nucleoside triphosphate hydrolase protein</fullName>
    </recommendedName>
</protein>
<dbReference type="InterPro" id="IPR027417">
    <property type="entry name" value="P-loop_NTPase"/>
</dbReference>
<dbReference type="PANTHER" id="PTHR48312">
    <property type="match status" value="1"/>
</dbReference>
<dbReference type="AlphaFoldDB" id="A0AAQ3MB45"/>
<sequence length="336" mass="38105">MATAPWTDEESRANRVLLLSVPRSASNLLDTMLSKQPRDISGYYNLNWSMPWLEDLNKGPFDQIPDAVREERSKELQANYEKLLNTIETSEKNGRKTFHKEHITLQIDPKEVFRQQYPTPGCNTVGSAGPSYVTKTPGAAQPEKHTTPFVFPDSFYLKFKPIFTIRHPALMYPSLARAMRKGMGVDGEPGSTAQMTLSWSRFMYEWYTEHKITPVLIDADDTMNSPEAVRELCRLSGLDPDALIFSWETRTAANKQVHAFASTIYNSTGIVKGKDSTGLDLEAEKKKWLVEFGEAWGKDIGRKVDASMEDYLWLKERSIKTTNYMTEGARDSPTQA</sequence>